<protein>
    <submittedName>
        <fullName evidence="2">Uncharacterized protein</fullName>
    </submittedName>
</protein>
<accession>A0A834A4Q1</accession>
<comment type="caution">
    <text evidence="2">The sequence shown here is derived from an EMBL/GenBank/DDBJ whole genome shotgun (WGS) entry which is preliminary data.</text>
</comment>
<feature type="region of interest" description="Disordered" evidence="1">
    <location>
        <begin position="1"/>
        <end position="99"/>
    </location>
</feature>
<dbReference type="Proteomes" id="UP000664940">
    <property type="component" value="Unassembled WGS sequence"/>
</dbReference>
<dbReference type="EMBL" id="JABVXQ010000006">
    <property type="protein sequence ID" value="KAF6104522.1"/>
    <property type="molecule type" value="Genomic_DNA"/>
</dbReference>
<evidence type="ECO:0000313" key="2">
    <source>
        <dbReference type="EMBL" id="KAF6104522.1"/>
    </source>
</evidence>
<organism evidence="2 3">
    <name type="scientific">Phyllostomus discolor</name>
    <name type="common">pale spear-nosed bat</name>
    <dbReference type="NCBI Taxonomy" id="89673"/>
    <lineage>
        <taxon>Eukaryota</taxon>
        <taxon>Metazoa</taxon>
        <taxon>Chordata</taxon>
        <taxon>Craniata</taxon>
        <taxon>Vertebrata</taxon>
        <taxon>Euteleostomi</taxon>
        <taxon>Mammalia</taxon>
        <taxon>Eutheria</taxon>
        <taxon>Laurasiatheria</taxon>
        <taxon>Chiroptera</taxon>
        <taxon>Yangochiroptera</taxon>
        <taxon>Phyllostomidae</taxon>
        <taxon>Phyllostominae</taxon>
        <taxon>Phyllostomus</taxon>
    </lineage>
</organism>
<evidence type="ECO:0000313" key="3">
    <source>
        <dbReference type="Proteomes" id="UP000664940"/>
    </source>
</evidence>
<reference evidence="2 3" key="1">
    <citation type="journal article" date="2020" name="Nature">
        <title>Six reference-quality genomes reveal evolution of bat adaptations.</title>
        <authorList>
            <person name="Jebb D."/>
            <person name="Huang Z."/>
            <person name="Pippel M."/>
            <person name="Hughes G.M."/>
            <person name="Lavrichenko K."/>
            <person name="Devanna P."/>
            <person name="Winkler S."/>
            <person name="Jermiin L.S."/>
            <person name="Skirmuntt E.C."/>
            <person name="Katzourakis A."/>
            <person name="Burkitt-Gray L."/>
            <person name="Ray D.A."/>
            <person name="Sullivan K.A.M."/>
            <person name="Roscito J.G."/>
            <person name="Kirilenko B.M."/>
            <person name="Davalos L.M."/>
            <person name="Corthals A.P."/>
            <person name="Power M.L."/>
            <person name="Jones G."/>
            <person name="Ransome R.D."/>
            <person name="Dechmann D.K.N."/>
            <person name="Locatelli A.G."/>
            <person name="Puechmaille S.J."/>
            <person name="Fedrigo O."/>
            <person name="Jarvis E.D."/>
            <person name="Hiller M."/>
            <person name="Vernes S.C."/>
            <person name="Myers E.W."/>
            <person name="Teeling E.C."/>
        </authorList>
    </citation>
    <scope>NUCLEOTIDE SEQUENCE [LARGE SCALE GENOMIC DNA]</scope>
    <source>
        <strain evidence="2">Bat1K_MPI-CBG_1</strain>
    </source>
</reference>
<dbReference type="AlphaFoldDB" id="A0A834A4Q1"/>
<name>A0A834A4Q1_9CHIR</name>
<gene>
    <name evidence="2" type="ORF">HJG60_011426</name>
</gene>
<evidence type="ECO:0000256" key="1">
    <source>
        <dbReference type="SAM" id="MobiDB-lite"/>
    </source>
</evidence>
<feature type="compositionally biased region" description="Polar residues" evidence="1">
    <location>
        <begin position="86"/>
        <end position="98"/>
    </location>
</feature>
<sequence>MSSRYSHRLCPPSRHPRRHLHSQKGPAPGCLPTLSATGWPRGCWEPKARPSPPGQFRGPSVLPSAALGSSMGQVSLQRTDGPGSPEQGTVSVPDTTKASPGLAHQFSHRLFSVETSGLRRKQLPCEEEVPPSARGCGPKRWGRGLVQRPFALTFTFETQLMCLPVLAQLKGSLPLFPPHLPTVPFLPAFASRSASPPFPLQLRHP</sequence>
<proteinExistence type="predicted"/>